<reference evidence="3" key="1">
    <citation type="journal article" date="2019" name="Int. J. Syst. Evol. Microbiol.">
        <title>The Global Catalogue of Microorganisms (GCM) 10K type strain sequencing project: providing services to taxonomists for standard genome sequencing and annotation.</title>
        <authorList>
            <consortium name="The Broad Institute Genomics Platform"/>
            <consortium name="The Broad Institute Genome Sequencing Center for Infectious Disease"/>
            <person name="Wu L."/>
            <person name="Ma J."/>
        </authorList>
    </citation>
    <scope>NUCLEOTIDE SEQUENCE [LARGE SCALE GENOMIC DNA]</scope>
    <source>
        <strain evidence="3">JCM 31486</strain>
    </source>
</reference>
<protein>
    <recommendedName>
        <fullName evidence="4">ESX-1 secretion-associated protein</fullName>
    </recommendedName>
</protein>
<sequence length="132" mass="13754">MSADGYGIKDPDTLSNHAGKVADVSTMISEANAAGQQVGLGGVQAYGLLCSPVLIPILQAFQGDSDDLLRSASDLAGALADRHGRSHGHGHSAMQALRRQQARTREVVGGGENPVPKGEHERGVIVHSDRPL</sequence>
<gene>
    <name evidence="2" type="ORF">ACFQ1S_26830</name>
</gene>
<accession>A0ABW3MDY6</accession>
<evidence type="ECO:0000313" key="3">
    <source>
        <dbReference type="Proteomes" id="UP001597045"/>
    </source>
</evidence>
<evidence type="ECO:0000313" key="2">
    <source>
        <dbReference type="EMBL" id="MFD1048893.1"/>
    </source>
</evidence>
<dbReference type="Proteomes" id="UP001597045">
    <property type="component" value="Unassembled WGS sequence"/>
</dbReference>
<feature type="region of interest" description="Disordered" evidence="1">
    <location>
        <begin position="80"/>
        <end position="132"/>
    </location>
</feature>
<feature type="compositionally biased region" description="Basic and acidic residues" evidence="1">
    <location>
        <begin position="117"/>
        <end position="132"/>
    </location>
</feature>
<organism evidence="2 3">
    <name type="scientific">Kibdelosporangium lantanae</name>
    <dbReference type="NCBI Taxonomy" id="1497396"/>
    <lineage>
        <taxon>Bacteria</taxon>
        <taxon>Bacillati</taxon>
        <taxon>Actinomycetota</taxon>
        <taxon>Actinomycetes</taxon>
        <taxon>Pseudonocardiales</taxon>
        <taxon>Pseudonocardiaceae</taxon>
        <taxon>Kibdelosporangium</taxon>
    </lineage>
</organism>
<name>A0ABW3MDY6_9PSEU</name>
<proteinExistence type="predicted"/>
<comment type="caution">
    <text evidence="2">The sequence shown here is derived from an EMBL/GenBank/DDBJ whole genome shotgun (WGS) entry which is preliminary data.</text>
</comment>
<evidence type="ECO:0008006" key="4">
    <source>
        <dbReference type="Google" id="ProtNLM"/>
    </source>
</evidence>
<keyword evidence="3" id="KW-1185">Reference proteome</keyword>
<evidence type="ECO:0000256" key="1">
    <source>
        <dbReference type="SAM" id="MobiDB-lite"/>
    </source>
</evidence>
<dbReference type="EMBL" id="JBHTIS010001853">
    <property type="protein sequence ID" value="MFD1048893.1"/>
    <property type="molecule type" value="Genomic_DNA"/>
</dbReference>